<comment type="caution">
    <text evidence="8">The sequence shown here is derived from an EMBL/GenBank/DDBJ whole genome shotgun (WGS) entry which is preliminary data.</text>
</comment>
<comment type="subcellular location">
    <subcellularLocation>
        <location evidence="7">Cell membrane</location>
        <topology evidence="7">Single-pass type II membrane protein</topology>
    </subcellularLocation>
    <text evidence="7">Localizes to the division septum where it forms a ring structure.</text>
</comment>
<keyword evidence="2 7" id="KW-0132">Cell division</keyword>
<dbReference type="GO" id="GO:0032153">
    <property type="term" value="C:cell division site"/>
    <property type="evidence" value="ECO:0007669"/>
    <property type="project" value="UniProtKB-UniRule"/>
</dbReference>
<evidence type="ECO:0000256" key="7">
    <source>
        <dbReference type="HAMAP-Rule" id="MF_00910"/>
    </source>
</evidence>
<gene>
    <name evidence="7" type="primary">ftsL</name>
    <name evidence="8" type="ORF">RAK27_15885</name>
</gene>
<reference evidence="8" key="1">
    <citation type="submission" date="2023-08" db="EMBL/GenBank/DDBJ databases">
        <title>Genomic characterization of piscicolin 126 produced by Carnobacterium maltaromaticum CM22 strain isolated from salmon (Salmo salar).</title>
        <authorList>
            <person name="Gonzalez-Gragera E."/>
            <person name="Garcia-Lopez J.D."/>
            <person name="Teso-Perez C."/>
            <person name="Gimenez-Hernandez I."/>
            <person name="Peralta-Sanchez J.M."/>
            <person name="Valdivia E."/>
            <person name="Montalban-Lopez M."/>
            <person name="Martin-Platero A.M."/>
            <person name="Banos A."/>
            <person name="Martinez-Bueno M."/>
        </authorList>
    </citation>
    <scope>NUCLEOTIDE SEQUENCE</scope>
    <source>
        <strain evidence="8">CM22</strain>
    </source>
</reference>
<sequence>MVLTNNLARELEIDVPLRSPEIPKESPVHMPAPRKAGVTKFEKFMLIVVGVTAFMLMAVCISQEISISSKNRGIQDTTVAISDTKNVNDNLAQEIQELSRYDRVYDIALKADLKMNQNNVRNVTK</sequence>
<evidence type="ECO:0000256" key="4">
    <source>
        <dbReference type="ARBA" id="ARBA00022989"/>
    </source>
</evidence>
<evidence type="ECO:0000256" key="6">
    <source>
        <dbReference type="ARBA" id="ARBA00023306"/>
    </source>
</evidence>
<dbReference type="GO" id="GO:0043093">
    <property type="term" value="P:FtsZ-dependent cytokinesis"/>
    <property type="evidence" value="ECO:0007669"/>
    <property type="project" value="UniProtKB-UniRule"/>
</dbReference>
<dbReference type="HAMAP" id="MF_00910">
    <property type="entry name" value="FtsL"/>
    <property type="match status" value="1"/>
</dbReference>
<protein>
    <recommendedName>
        <fullName evidence="7">Cell division protein FtsL</fullName>
    </recommendedName>
</protein>
<evidence type="ECO:0000256" key="1">
    <source>
        <dbReference type="ARBA" id="ARBA00022475"/>
    </source>
</evidence>
<dbReference type="EMBL" id="JAVBVO010000005">
    <property type="protein sequence ID" value="MDZ5760117.1"/>
    <property type="molecule type" value="Genomic_DNA"/>
</dbReference>
<dbReference type="InterPro" id="IPR011922">
    <property type="entry name" value="Cell_div_FtsL"/>
</dbReference>
<keyword evidence="6 7" id="KW-0131">Cell cycle</keyword>
<comment type="similarity">
    <text evidence="7">Belongs to the FtsL family.</text>
</comment>
<dbReference type="Proteomes" id="UP001290462">
    <property type="component" value="Unassembled WGS sequence"/>
</dbReference>
<keyword evidence="1 7" id="KW-1003">Cell membrane</keyword>
<dbReference type="GO" id="GO:0005886">
    <property type="term" value="C:plasma membrane"/>
    <property type="evidence" value="ECO:0007669"/>
    <property type="project" value="UniProtKB-SubCell"/>
</dbReference>
<proteinExistence type="inferred from homology"/>
<comment type="function">
    <text evidence="7">Essential cell division protein.</text>
</comment>
<keyword evidence="3 7" id="KW-0812">Transmembrane</keyword>
<dbReference type="RefSeq" id="WP_322809585.1">
    <property type="nucleotide sequence ID" value="NZ_JAVBVO010000005.1"/>
</dbReference>
<feature type="transmembrane region" description="Helical" evidence="7">
    <location>
        <begin position="44"/>
        <end position="62"/>
    </location>
</feature>
<accession>A0AAW9JUA3</accession>
<evidence type="ECO:0000256" key="5">
    <source>
        <dbReference type="ARBA" id="ARBA00023136"/>
    </source>
</evidence>
<organism evidence="8 9">
    <name type="scientific">Carnobacterium maltaromaticum</name>
    <name type="common">Carnobacterium piscicola</name>
    <dbReference type="NCBI Taxonomy" id="2751"/>
    <lineage>
        <taxon>Bacteria</taxon>
        <taxon>Bacillati</taxon>
        <taxon>Bacillota</taxon>
        <taxon>Bacilli</taxon>
        <taxon>Lactobacillales</taxon>
        <taxon>Carnobacteriaceae</taxon>
        <taxon>Carnobacterium</taxon>
    </lineage>
</organism>
<name>A0AAW9JUA3_CARML</name>
<keyword evidence="4 7" id="KW-1133">Transmembrane helix</keyword>
<evidence type="ECO:0000313" key="8">
    <source>
        <dbReference type="EMBL" id="MDZ5760117.1"/>
    </source>
</evidence>
<dbReference type="AlphaFoldDB" id="A0AAW9JUA3"/>
<keyword evidence="5 7" id="KW-0472">Membrane</keyword>
<evidence type="ECO:0000313" key="9">
    <source>
        <dbReference type="Proteomes" id="UP001290462"/>
    </source>
</evidence>
<evidence type="ECO:0000256" key="3">
    <source>
        <dbReference type="ARBA" id="ARBA00022692"/>
    </source>
</evidence>
<evidence type="ECO:0000256" key="2">
    <source>
        <dbReference type="ARBA" id="ARBA00022618"/>
    </source>
</evidence>